<keyword evidence="6" id="KW-1185">Reference proteome</keyword>
<evidence type="ECO:0000313" key="6">
    <source>
        <dbReference type="Proteomes" id="UP001152795"/>
    </source>
</evidence>
<evidence type="ECO:0000256" key="2">
    <source>
        <dbReference type="ARBA" id="ARBA00022525"/>
    </source>
</evidence>
<dbReference type="OrthoDB" id="5948670at2759"/>
<accession>A0A6S7J1G4</accession>
<comment type="caution">
    <text evidence="5">The sequence shown here is derived from an EMBL/GenBank/DDBJ whole genome shotgun (WGS) entry which is preliminary data.</text>
</comment>
<dbReference type="PANTHER" id="PTHR45742:SF8">
    <property type="entry name" value="FLOCCULATION PROTEIN FLO11"/>
    <property type="match status" value="1"/>
</dbReference>
<evidence type="ECO:0000256" key="1">
    <source>
        <dbReference type="ARBA" id="ARBA00004613"/>
    </source>
</evidence>
<dbReference type="PANTHER" id="PTHR45742">
    <property type="entry name" value="COMPLEMENT COMPONENT C6"/>
    <property type="match status" value="1"/>
</dbReference>
<dbReference type="EMBL" id="CACRXK020012821">
    <property type="protein sequence ID" value="CAB4024067.1"/>
    <property type="molecule type" value="Genomic_DNA"/>
</dbReference>
<keyword evidence="3" id="KW-0204">Cytolysis</keyword>
<dbReference type="GO" id="GO:0031640">
    <property type="term" value="P:killing of cells of another organism"/>
    <property type="evidence" value="ECO:0007669"/>
    <property type="project" value="UniProtKB-KW"/>
</dbReference>
<proteinExistence type="predicted"/>
<sequence>MKFWFVVVWSIAAGIHCDCVEESVSFKDYETLLGKSIYVPTADLLGAIPNGITFLKNISKECYNKIKRQKMVKDQSFYRNTGQFYKSIATTTNLHAGYESKFTLGFTLDAATKSISGNNRKVSGTSLKIVSKNYELQFKPNCLYESDLQERVLNDFAALQTSISMPWYKDSWRDYDVFLQTHGSHVITAVTYGASINQHAFAKESSKYKTKDFTAKACLALAGDINTIMNLSLSACAGLTKKDVMNITNAEMTSTITVRGGTLETRSKLLYERTKELILKFLEEGKENPSPIEFKLTPVWQVLNGQKQVKKENPNRAAQAANMQYYYEGFLNFDCPYIPAGERGPVIQKFDHAEHSTPQHPVYQCSLAPPGCHSNQDCHHRFGLKCACYGKSCIRHKDIELSSGETKPTAAPYENKNDFLWQGCRWKVIGITCGCKDENKKRRVIFENLHLEKLSRHN</sequence>
<dbReference type="InterPro" id="IPR020864">
    <property type="entry name" value="MACPF"/>
</dbReference>
<name>A0A6S7J1G4_PARCT</name>
<dbReference type="PROSITE" id="PS51412">
    <property type="entry name" value="MACPF_2"/>
    <property type="match status" value="1"/>
</dbReference>
<evidence type="ECO:0000256" key="3">
    <source>
        <dbReference type="ARBA" id="ARBA00022852"/>
    </source>
</evidence>
<dbReference type="Pfam" id="PF01823">
    <property type="entry name" value="MACPF"/>
    <property type="match status" value="1"/>
</dbReference>
<dbReference type="AlphaFoldDB" id="A0A6S7J1G4"/>
<keyword evidence="2" id="KW-0964">Secreted</keyword>
<gene>
    <name evidence="5" type="ORF">PACLA_8A007001</name>
</gene>
<dbReference type="Proteomes" id="UP001152795">
    <property type="component" value="Unassembled WGS sequence"/>
</dbReference>
<organism evidence="5 6">
    <name type="scientific">Paramuricea clavata</name>
    <name type="common">Red gorgonian</name>
    <name type="synonym">Violescent sea-whip</name>
    <dbReference type="NCBI Taxonomy" id="317549"/>
    <lineage>
        <taxon>Eukaryota</taxon>
        <taxon>Metazoa</taxon>
        <taxon>Cnidaria</taxon>
        <taxon>Anthozoa</taxon>
        <taxon>Octocorallia</taxon>
        <taxon>Malacalcyonacea</taxon>
        <taxon>Plexauridae</taxon>
        <taxon>Paramuricea</taxon>
    </lineage>
</organism>
<keyword evidence="4" id="KW-1015">Disulfide bond</keyword>
<dbReference type="GO" id="GO:0005576">
    <property type="term" value="C:extracellular region"/>
    <property type="evidence" value="ECO:0007669"/>
    <property type="project" value="UniProtKB-SubCell"/>
</dbReference>
<evidence type="ECO:0000313" key="5">
    <source>
        <dbReference type="EMBL" id="CAB4024067.1"/>
    </source>
</evidence>
<comment type="subcellular location">
    <subcellularLocation>
        <location evidence="1">Secreted</location>
    </subcellularLocation>
</comment>
<reference evidence="5" key="1">
    <citation type="submission" date="2020-04" db="EMBL/GenBank/DDBJ databases">
        <authorList>
            <person name="Alioto T."/>
            <person name="Alioto T."/>
            <person name="Gomez Garrido J."/>
        </authorList>
    </citation>
    <scope>NUCLEOTIDE SEQUENCE</scope>
    <source>
        <strain evidence="5">A484AB</strain>
    </source>
</reference>
<protein>
    <submittedName>
        <fullName evidence="5">Uncharacterized protein</fullName>
    </submittedName>
</protein>
<evidence type="ECO:0000256" key="4">
    <source>
        <dbReference type="ARBA" id="ARBA00023157"/>
    </source>
</evidence>